<protein>
    <submittedName>
        <fullName evidence="8">Methyltransferase-like protein 17</fullName>
    </submittedName>
</protein>
<keyword evidence="9" id="KW-1185">Reference proteome</keyword>
<keyword evidence="8" id="KW-0808">Transferase</keyword>
<dbReference type="OrthoDB" id="421327at2759"/>
<comment type="function">
    <text evidence="7">Mitochondrial ribosome (mitoribosome) assembly factor. Binds at the interface of the head and body domains of the mitochondrial small ribosomal subunit (mt-SSU), occluding the mRNA channel and preventing compaction of the head domain towards the body. Probable inactive methyltransferase: retains the characteristic folding and ability to bind S-adenosyl-L-methionine, but it probably lost its methyltransferase activity.</text>
</comment>
<comment type="caution">
    <text evidence="8">The sequence shown here is derived from an EMBL/GenBank/DDBJ whole genome shotgun (WGS) entry which is preliminary data.</text>
</comment>
<dbReference type="InterPro" id="IPR052571">
    <property type="entry name" value="Mt_RNA_Methyltransferase"/>
</dbReference>
<sequence>NASTKAKLKTKFNFELSADVSESLKNGSMKARRHAGRMGVGVVHLPEALSQAAFNTLKDYPEKSLLGDANKLSSYIWSRHAPLEKDEYHHKIRDVEDTIKEQEMVDPSSPHVGEELRGRLLESRKSKVITKMKKDVYHWKPIEYNGYRAAMYVAGRLAPDYASLYRIMAEVKKRDPHFSPLTLLDFGSGVGTSMW</sequence>
<dbReference type="GO" id="GO:0032259">
    <property type="term" value="P:methylation"/>
    <property type="evidence" value="ECO:0007669"/>
    <property type="project" value="UniProtKB-KW"/>
</dbReference>
<dbReference type="STRING" id="6689.A0A3R7NTW5"/>
<evidence type="ECO:0000313" key="8">
    <source>
        <dbReference type="EMBL" id="ROT66609.1"/>
    </source>
</evidence>
<dbReference type="GO" id="GO:0046872">
    <property type="term" value="F:metal ion binding"/>
    <property type="evidence" value="ECO:0007669"/>
    <property type="project" value="UniProtKB-KW"/>
</dbReference>
<dbReference type="GO" id="GO:0006412">
    <property type="term" value="P:translation"/>
    <property type="evidence" value="ECO:0007669"/>
    <property type="project" value="InterPro"/>
</dbReference>
<accession>A0A3R7NTW5</accession>
<dbReference type="GO" id="GO:0008168">
    <property type="term" value="F:methyltransferase activity"/>
    <property type="evidence" value="ECO:0007669"/>
    <property type="project" value="UniProtKB-KW"/>
</dbReference>
<evidence type="ECO:0000256" key="2">
    <source>
        <dbReference type="ARBA" id="ARBA00022723"/>
    </source>
</evidence>
<evidence type="ECO:0000256" key="4">
    <source>
        <dbReference type="ARBA" id="ARBA00023004"/>
    </source>
</evidence>
<keyword evidence="3" id="KW-0809">Transit peptide</keyword>
<evidence type="ECO:0000313" key="9">
    <source>
        <dbReference type="Proteomes" id="UP000283509"/>
    </source>
</evidence>
<dbReference type="EMBL" id="QCYY01002917">
    <property type="protein sequence ID" value="ROT66609.1"/>
    <property type="molecule type" value="Genomic_DNA"/>
</dbReference>
<keyword evidence="8" id="KW-0489">Methyltransferase</keyword>
<dbReference type="GO" id="GO:0005763">
    <property type="term" value="C:mitochondrial small ribosomal subunit"/>
    <property type="evidence" value="ECO:0007669"/>
    <property type="project" value="TreeGrafter"/>
</dbReference>
<reference evidence="8 9" key="2">
    <citation type="submission" date="2019-01" db="EMBL/GenBank/DDBJ databases">
        <title>The decoding of complex shrimp genome reveals the adaptation for benthos swimmer, frequently molting mechanism and breeding impact on genome.</title>
        <authorList>
            <person name="Sun Y."/>
            <person name="Gao Y."/>
            <person name="Yu Y."/>
        </authorList>
    </citation>
    <scope>NUCLEOTIDE SEQUENCE [LARGE SCALE GENOMIC DNA]</scope>
    <source>
        <tissue evidence="8">Muscle</tissue>
    </source>
</reference>
<dbReference type="PANTHER" id="PTHR13184:SF5">
    <property type="entry name" value="METHYLTRANSFERASE-LIKE PROTEIN 17, MITOCHONDRIAL"/>
    <property type="match status" value="1"/>
</dbReference>
<name>A0A3R7NTW5_PENVA</name>
<comment type="subcellular location">
    <subcellularLocation>
        <location evidence="1">Mitochondrion</location>
    </subcellularLocation>
</comment>
<gene>
    <name evidence="8" type="ORF">C7M84_015408</name>
</gene>
<dbReference type="AlphaFoldDB" id="A0A3R7NTW5"/>
<keyword evidence="4" id="KW-0408">Iron</keyword>
<evidence type="ECO:0000256" key="7">
    <source>
        <dbReference type="ARBA" id="ARBA00045681"/>
    </source>
</evidence>
<organism evidence="8 9">
    <name type="scientific">Penaeus vannamei</name>
    <name type="common">Whiteleg shrimp</name>
    <name type="synonym">Litopenaeus vannamei</name>
    <dbReference type="NCBI Taxonomy" id="6689"/>
    <lineage>
        <taxon>Eukaryota</taxon>
        <taxon>Metazoa</taxon>
        <taxon>Ecdysozoa</taxon>
        <taxon>Arthropoda</taxon>
        <taxon>Crustacea</taxon>
        <taxon>Multicrustacea</taxon>
        <taxon>Malacostraca</taxon>
        <taxon>Eumalacostraca</taxon>
        <taxon>Eucarida</taxon>
        <taxon>Decapoda</taxon>
        <taxon>Dendrobranchiata</taxon>
        <taxon>Penaeoidea</taxon>
        <taxon>Penaeidae</taxon>
        <taxon>Penaeus</taxon>
    </lineage>
</organism>
<feature type="non-terminal residue" evidence="8">
    <location>
        <position position="1"/>
    </location>
</feature>
<proteinExistence type="predicted"/>
<evidence type="ECO:0000256" key="5">
    <source>
        <dbReference type="ARBA" id="ARBA00023014"/>
    </source>
</evidence>
<keyword evidence="5" id="KW-0411">Iron-sulfur</keyword>
<evidence type="ECO:0000256" key="3">
    <source>
        <dbReference type="ARBA" id="ARBA00022946"/>
    </source>
</evidence>
<keyword evidence="2" id="KW-0479">Metal-binding</keyword>
<dbReference type="InterPro" id="IPR015324">
    <property type="entry name" value="Ribosomal_Rsm22-like"/>
</dbReference>
<evidence type="ECO:0000256" key="1">
    <source>
        <dbReference type="ARBA" id="ARBA00004173"/>
    </source>
</evidence>
<dbReference type="GO" id="GO:0003735">
    <property type="term" value="F:structural constituent of ribosome"/>
    <property type="evidence" value="ECO:0007669"/>
    <property type="project" value="TreeGrafter"/>
</dbReference>
<dbReference type="GO" id="GO:0051536">
    <property type="term" value="F:iron-sulfur cluster binding"/>
    <property type="evidence" value="ECO:0007669"/>
    <property type="project" value="UniProtKB-KW"/>
</dbReference>
<evidence type="ECO:0000256" key="6">
    <source>
        <dbReference type="ARBA" id="ARBA00023128"/>
    </source>
</evidence>
<dbReference type="Proteomes" id="UP000283509">
    <property type="component" value="Unassembled WGS sequence"/>
</dbReference>
<dbReference type="PANTHER" id="PTHR13184">
    <property type="entry name" value="37S RIBOSOMAL PROTEIN S22"/>
    <property type="match status" value="1"/>
</dbReference>
<reference evidence="8 9" key="1">
    <citation type="submission" date="2018-04" db="EMBL/GenBank/DDBJ databases">
        <authorList>
            <person name="Zhang X."/>
            <person name="Yuan J."/>
            <person name="Li F."/>
            <person name="Xiang J."/>
        </authorList>
    </citation>
    <scope>NUCLEOTIDE SEQUENCE [LARGE SCALE GENOMIC DNA]</scope>
    <source>
        <tissue evidence="8">Muscle</tissue>
    </source>
</reference>
<dbReference type="Pfam" id="PF09243">
    <property type="entry name" value="Rsm22"/>
    <property type="match status" value="1"/>
</dbReference>
<keyword evidence="6" id="KW-0496">Mitochondrion</keyword>